<keyword evidence="1" id="KW-1133">Transmembrane helix</keyword>
<feature type="transmembrane region" description="Helical" evidence="1">
    <location>
        <begin position="37"/>
        <end position="54"/>
    </location>
</feature>
<keyword evidence="1" id="KW-0812">Transmembrane</keyword>
<evidence type="ECO:0000313" key="2">
    <source>
        <dbReference type="EMBL" id="SDU89156.1"/>
    </source>
</evidence>
<dbReference type="InterPro" id="IPR008407">
    <property type="entry name" value="Brnchd-chn_aa_trnsp_AzlD"/>
</dbReference>
<dbReference type="Pfam" id="PF05437">
    <property type="entry name" value="AzlD"/>
    <property type="match status" value="1"/>
</dbReference>
<accession>A0A1H2M9K1</accession>
<dbReference type="OrthoDB" id="5197630at2"/>
<feature type="transmembrane region" description="Helical" evidence="1">
    <location>
        <begin position="66"/>
        <end position="83"/>
    </location>
</feature>
<dbReference type="AlphaFoldDB" id="A0A1H2M9K1"/>
<dbReference type="STRING" id="546874.SAMN04488544_1535"/>
<keyword evidence="1" id="KW-0472">Membrane</keyword>
<dbReference type="EMBL" id="LT629799">
    <property type="protein sequence ID" value="SDU89156.1"/>
    <property type="molecule type" value="Genomic_DNA"/>
</dbReference>
<protein>
    <submittedName>
        <fullName evidence="2">Branched-chain amino acid transport protein (AzlD)</fullName>
    </submittedName>
</protein>
<proteinExistence type="predicted"/>
<keyword evidence="3" id="KW-1185">Reference proteome</keyword>
<reference evidence="3" key="1">
    <citation type="submission" date="2016-10" db="EMBL/GenBank/DDBJ databases">
        <authorList>
            <person name="Varghese N."/>
            <person name="Submissions S."/>
        </authorList>
    </citation>
    <scope>NUCLEOTIDE SEQUENCE [LARGE SCALE GENOMIC DNA]</scope>
    <source>
        <strain evidence="3">DSM 21743</strain>
    </source>
</reference>
<organism evidence="2 3">
    <name type="scientific">Microlunatus sagamiharensis</name>
    <dbReference type="NCBI Taxonomy" id="546874"/>
    <lineage>
        <taxon>Bacteria</taxon>
        <taxon>Bacillati</taxon>
        <taxon>Actinomycetota</taxon>
        <taxon>Actinomycetes</taxon>
        <taxon>Propionibacteriales</taxon>
        <taxon>Propionibacteriaceae</taxon>
        <taxon>Microlunatus</taxon>
    </lineage>
</organism>
<feature type="transmembrane region" description="Helical" evidence="1">
    <location>
        <begin position="88"/>
        <end position="105"/>
    </location>
</feature>
<dbReference type="RefSeq" id="WP_091073927.1">
    <property type="nucleotide sequence ID" value="NZ_LT629799.1"/>
</dbReference>
<sequence>MNLWVPVLVACVGSYLIKLAGLSLPESVLADRRVQRVTTLLPVAMLAALVAVQLVESGDGPGPYALDWRVLAGVAAGAAALVLRRGFLVVFVVAVAVTALLRLLVPV</sequence>
<name>A0A1H2M9K1_9ACTN</name>
<gene>
    <name evidence="2" type="ORF">SAMN04488544_1535</name>
</gene>
<feature type="transmembrane region" description="Helical" evidence="1">
    <location>
        <begin position="6"/>
        <end position="25"/>
    </location>
</feature>
<evidence type="ECO:0000256" key="1">
    <source>
        <dbReference type="SAM" id="Phobius"/>
    </source>
</evidence>
<dbReference type="Proteomes" id="UP000198825">
    <property type="component" value="Chromosome I"/>
</dbReference>
<evidence type="ECO:0000313" key="3">
    <source>
        <dbReference type="Proteomes" id="UP000198825"/>
    </source>
</evidence>